<dbReference type="InParanoid" id="A0A4V2Z306"/>
<evidence type="ECO:0000313" key="10">
    <source>
        <dbReference type="Proteomes" id="UP000294739"/>
    </source>
</evidence>
<feature type="domain" description="Cardiolipin synthase N-terminal" evidence="8">
    <location>
        <begin position="12"/>
        <end position="56"/>
    </location>
</feature>
<protein>
    <recommendedName>
        <fullName evidence="8">Cardiolipin synthase N-terminal domain-containing protein</fullName>
    </recommendedName>
</protein>
<proteinExistence type="predicted"/>
<keyword evidence="4 7" id="KW-1133">Transmembrane helix</keyword>
<evidence type="ECO:0000256" key="5">
    <source>
        <dbReference type="ARBA" id="ARBA00023136"/>
    </source>
</evidence>
<dbReference type="EMBL" id="SMKZ01000012">
    <property type="protein sequence ID" value="TDE10888.1"/>
    <property type="molecule type" value="Genomic_DNA"/>
</dbReference>
<dbReference type="InterPro" id="IPR027379">
    <property type="entry name" value="CLS_N"/>
</dbReference>
<comment type="caution">
    <text evidence="9">The sequence shown here is derived from an EMBL/GenBank/DDBJ whole genome shotgun (WGS) entry which is preliminary data.</text>
</comment>
<feature type="compositionally biased region" description="Basic and acidic residues" evidence="6">
    <location>
        <begin position="105"/>
        <end position="143"/>
    </location>
</feature>
<dbReference type="Proteomes" id="UP000294739">
    <property type="component" value="Unassembled WGS sequence"/>
</dbReference>
<evidence type="ECO:0000256" key="4">
    <source>
        <dbReference type="ARBA" id="ARBA00022989"/>
    </source>
</evidence>
<dbReference type="OrthoDB" id="3298527at2"/>
<evidence type="ECO:0000313" key="9">
    <source>
        <dbReference type="EMBL" id="TDE10888.1"/>
    </source>
</evidence>
<feature type="region of interest" description="Disordered" evidence="6">
    <location>
        <begin position="105"/>
        <end position="150"/>
    </location>
</feature>
<evidence type="ECO:0000256" key="6">
    <source>
        <dbReference type="SAM" id="MobiDB-lite"/>
    </source>
</evidence>
<keyword evidence="10" id="KW-1185">Reference proteome</keyword>
<keyword evidence="2" id="KW-1003">Cell membrane</keyword>
<feature type="transmembrane region" description="Helical" evidence="7">
    <location>
        <begin position="35"/>
        <end position="55"/>
    </location>
</feature>
<dbReference type="Pfam" id="PF13396">
    <property type="entry name" value="PLDc_N"/>
    <property type="match status" value="1"/>
</dbReference>
<sequence length="150" mass="17309">MGRVLPIVVAIALLVYALIDCLQTDSARFRSLNRVIWLAIIVLVPLIGPILWLTIGKVRESRRPAAPAPRPVAPDDDPEFLRQLRDIDTRHEKMLGEWEADLRRREQQIRRDDKPGDEPTSEQERKDAEAELRKREDESRHGGDDEDDSR</sequence>
<comment type="subcellular location">
    <subcellularLocation>
        <location evidence="1">Cell membrane</location>
        <topology evidence="1">Multi-pass membrane protein</topology>
    </subcellularLocation>
</comment>
<accession>A0A4V2Z306</accession>
<gene>
    <name evidence="9" type="ORF">E1269_10395</name>
</gene>
<evidence type="ECO:0000256" key="3">
    <source>
        <dbReference type="ARBA" id="ARBA00022692"/>
    </source>
</evidence>
<evidence type="ECO:0000256" key="1">
    <source>
        <dbReference type="ARBA" id="ARBA00004651"/>
    </source>
</evidence>
<keyword evidence="5 7" id="KW-0472">Membrane</keyword>
<name>A0A4V2Z306_9ACTN</name>
<keyword evidence="3 7" id="KW-0812">Transmembrane</keyword>
<evidence type="ECO:0000256" key="7">
    <source>
        <dbReference type="SAM" id="Phobius"/>
    </source>
</evidence>
<organism evidence="9 10">
    <name type="scientific">Jiangella asiatica</name>
    <dbReference type="NCBI Taxonomy" id="2530372"/>
    <lineage>
        <taxon>Bacteria</taxon>
        <taxon>Bacillati</taxon>
        <taxon>Actinomycetota</taxon>
        <taxon>Actinomycetes</taxon>
        <taxon>Jiangellales</taxon>
        <taxon>Jiangellaceae</taxon>
        <taxon>Jiangella</taxon>
    </lineage>
</organism>
<reference evidence="9 10" key="1">
    <citation type="submission" date="2019-03" db="EMBL/GenBank/DDBJ databases">
        <title>Draft genome sequences of novel Actinobacteria.</title>
        <authorList>
            <person name="Sahin N."/>
            <person name="Ay H."/>
            <person name="Saygin H."/>
        </authorList>
    </citation>
    <scope>NUCLEOTIDE SEQUENCE [LARGE SCALE GENOMIC DNA]</scope>
    <source>
        <strain evidence="9 10">5K138</strain>
    </source>
</reference>
<dbReference type="AlphaFoldDB" id="A0A4V2Z306"/>
<evidence type="ECO:0000259" key="8">
    <source>
        <dbReference type="Pfam" id="PF13396"/>
    </source>
</evidence>
<evidence type="ECO:0000256" key="2">
    <source>
        <dbReference type="ARBA" id="ARBA00022475"/>
    </source>
</evidence>
<dbReference type="GO" id="GO:0005886">
    <property type="term" value="C:plasma membrane"/>
    <property type="evidence" value="ECO:0007669"/>
    <property type="project" value="UniProtKB-SubCell"/>
</dbReference>